<evidence type="ECO:0000313" key="4">
    <source>
        <dbReference type="Proteomes" id="UP000093226"/>
    </source>
</evidence>
<dbReference type="STRING" id="551990.SAMN05192550_2831"/>
<dbReference type="RefSeq" id="WP_066326055.1">
    <property type="nucleotide sequence ID" value="NZ_BJVF01000006.1"/>
</dbReference>
<proteinExistence type="predicted"/>
<reference evidence="1 6" key="4">
    <citation type="submission" date="2019-07" db="EMBL/GenBank/DDBJ databases">
        <title>Whole genome shotgun sequence of Flavobacterium glycines NBRC 105008.</title>
        <authorList>
            <person name="Hosoyama A."/>
            <person name="Uohara A."/>
            <person name="Ohji S."/>
            <person name="Ichikawa N."/>
        </authorList>
    </citation>
    <scope>NUCLEOTIDE SEQUENCE [LARGE SCALE GENOMIC DNA]</scope>
    <source>
        <strain evidence="1 6">NBRC 105008</strain>
    </source>
</reference>
<evidence type="ECO:0000313" key="6">
    <source>
        <dbReference type="Proteomes" id="UP000321579"/>
    </source>
</evidence>
<evidence type="ECO:0000313" key="3">
    <source>
        <dbReference type="EMBL" id="SDJ81629.1"/>
    </source>
</evidence>
<dbReference type="InterPro" id="IPR000801">
    <property type="entry name" value="Esterase-like"/>
</dbReference>
<dbReference type="Proteomes" id="UP000321579">
    <property type="component" value="Unassembled WGS sequence"/>
</dbReference>
<dbReference type="Gene3D" id="3.40.50.1820">
    <property type="entry name" value="alpha/beta hydrolase"/>
    <property type="match status" value="1"/>
</dbReference>
<dbReference type="OrthoDB" id="9775130at2"/>
<reference evidence="3 5" key="3">
    <citation type="submission" date="2016-10" db="EMBL/GenBank/DDBJ databases">
        <authorList>
            <person name="Varghese N."/>
            <person name="Submissions S."/>
        </authorList>
    </citation>
    <scope>NUCLEOTIDE SEQUENCE [LARGE SCALE GENOMIC DNA]</scope>
    <source>
        <strain evidence="3 5">Gm-149</strain>
    </source>
</reference>
<dbReference type="Proteomes" id="UP000093226">
    <property type="component" value="Unassembled WGS sequence"/>
</dbReference>
<evidence type="ECO:0000313" key="5">
    <source>
        <dbReference type="Proteomes" id="UP000182367"/>
    </source>
</evidence>
<reference evidence="2" key="2">
    <citation type="submission" date="2016-03" db="EMBL/GenBank/DDBJ databases">
        <authorList>
            <person name="Ploux O."/>
        </authorList>
    </citation>
    <scope>NUCLEOTIDE SEQUENCE</scope>
    <source>
        <strain evidence="2">NBRC 105008</strain>
    </source>
</reference>
<gene>
    <name evidence="2" type="ORF">FBGL_05230</name>
    <name evidence="1" type="ORF">FGL01_25330</name>
    <name evidence="3" type="ORF">SAMN05192550_2831</name>
</gene>
<keyword evidence="5" id="KW-1185">Reference proteome</keyword>
<dbReference type="AlphaFoldDB" id="A0A1B9DSQ0"/>
<dbReference type="PANTHER" id="PTHR48098:SF3">
    <property type="entry name" value="IRON(III) ENTEROBACTIN ESTERASE"/>
    <property type="match status" value="1"/>
</dbReference>
<sequence length="237" mass="28140">MNERYYKWYSPNLSRNTEMLVFGHSGYPVILFPTSMGIFHENKDMGLIESARWYIEQGLIQIYCPDSIDKDSFYNKRIHPEHRIQNHDCYDKMLCHEIIEKVRHNTPTAKVAVAGCSFGGYHASNFAFRHPGYVSHLFCMSGIFNIKSYLDGFYNDNVFYHCPEDYLPGLQDYELQNMDIALGTSNWDICFDANLKMSHLLNQKNMNHWLDIRQNREHDWPLWKEMFPHYLSRIKFA</sequence>
<reference evidence="4" key="1">
    <citation type="submission" date="2016-03" db="EMBL/GenBank/DDBJ databases">
        <title>Draft genome sequence of Paenibacillus glacialis DSM 22343.</title>
        <authorList>
            <person name="Shin S.-K."/>
            <person name="Yi H."/>
        </authorList>
    </citation>
    <scope>NUCLEOTIDE SEQUENCE [LARGE SCALE GENOMIC DNA]</scope>
    <source>
        <strain evidence="4">NBRC 105008</strain>
    </source>
</reference>
<dbReference type="EMBL" id="LVEO01000012">
    <property type="protein sequence ID" value="OCB72727.1"/>
    <property type="molecule type" value="Genomic_DNA"/>
</dbReference>
<dbReference type="PANTHER" id="PTHR48098">
    <property type="entry name" value="ENTEROCHELIN ESTERASE-RELATED"/>
    <property type="match status" value="1"/>
</dbReference>
<dbReference type="Proteomes" id="UP000182367">
    <property type="component" value="Unassembled WGS sequence"/>
</dbReference>
<comment type="caution">
    <text evidence="2">The sequence shown here is derived from an EMBL/GenBank/DDBJ whole genome shotgun (WGS) entry which is preliminary data.</text>
</comment>
<dbReference type="EMBL" id="BJVF01000006">
    <property type="protein sequence ID" value="GEL11794.1"/>
    <property type="molecule type" value="Genomic_DNA"/>
</dbReference>
<dbReference type="SUPFAM" id="SSF53474">
    <property type="entry name" value="alpha/beta-Hydrolases"/>
    <property type="match status" value="1"/>
</dbReference>
<organism evidence="2 4">
    <name type="scientific">Flavobacterium glycines</name>
    <dbReference type="NCBI Taxonomy" id="551990"/>
    <lineage>
        <taxon>Bacteria</taxon>
        <taxon>Pseudomonadati</taxon>
        <taxon>Bacteroidota</taxon>
        <taxon>Flavobacteriia</taxon>
        <taxon>Flavobacteriales</taxon>
        <taxon>Flavobacteriaceae</taxon>
        <taxon>Flavobacterium</taxon>
    </lineage>
</organism>
<dbReference type="InterPro" id="IPR029058">
    <property type="entry name" value="AB_hydrolase_fold"/>
</dbReference>
<evidence type="ECO:0000313" key="2">
    <source>
        <dbReference type="EMBL" id="OCB72727.1"/>
    </source>
</evidence>
<name>A0A1B9DSQ0_9FLAO</name>
<dbReference type="InterPro" id="IPR050583">
    <property type="entry name" value="Mycobacterial_A85_antigen"/>
</dbReference>
<evidence type="ECO:0000313" key="1">
    <source>
        <dbReference type="EMBL" id="GEL11794.1"/>
    </source>
</evidence>
<accession>A0A1B9DSQ0</accession>
<dbReference type="EMBL" id="FNEO01000007">
    <property type="protein sequence ID" value="SDJ81629.1"/>
    <property type="molecule type" value="Genomic_DNA"/>
</dbReference>
<dbReference type="Pfam" id="PF00756">
    <property type="entry name" value="Esterase"/>
    <property type="match status" value="1"/>
</dbReference>
<protein>
    <submittedName>
        <fullName evidence="2 3">Esterase</fullName>
    </submittedName>
</protein>